<accession>A0A2U2DUC1</accession>
<keyword evidence="4" id="KW-1185">Reference proteome</keyword>
<feature type="region of interest" description="Disordered" evidence="1">
    <location>
        <begin position="38"/>
        <end position="64"/>
    </location>
</feature>
<dbReference type="EMBL" id="QFBC01000002">
    <property type="protein sequence ID" value="PWE56908.1"/>
    <property type="molecule type" value="Genomic_DNA"/>
</dbReference>
<sequence>MRLTKTLPIAMAMLVLNTAAFAAPTTRETVPALAASNAGGSGQLAMATREPQAGHRGHLARKPAAKDEFRGFSGDFLGAELIFWNGPSPWLKTSR</sequence>
<name>A0A2U2DUC1_9HYPH</name>
<evidence type="ECO:0000313" key="4">
    <source>
        <dbReference type="Proteomes" id="UP000245252"/>
    </source>
</evidence>
<evidence type="ECO:0000256" key="1">
    <source>
        <dbReference type="SAM" id="MobiDB-lite"/>
    </source>
</evidence>
<gene>
    <name evidence="3" type="ORF">DEM27_04485</name>
</gene>
<reference evidence="3 4" key="1">
    <citation type="submission" date="2018-05" db="EMBL/GenBank/DDBJ databases">
        <title>The draft genome of strain NS-104.</title>
        <authorList>
            <person name="Hang P."/>
            <person name="Jiang J."/>
        </authorList>
    </citation>
    <scope>NUCLEOTIDE SEQUENCE [LARGE SCALE GENOMIC DNA]</scope>
    <source>
        <strain evidence="3 4">NS-104</strain>
    </source>
</reference>
<dbReference type="RefSeq" id="WP_109457012.1">
    <property type="nucleotide sequence ID" value="NZ_QFBC01000002.1"/>
</dbReference>
<feature type="signal peptide" evidence="2">
    <location>
        <begin position="1"/>
        <end position="22"/>
    </location>
</feature>
<evidence type="ECO:0000313" key="3">
    <source>
        <dbReference type="EMBL" id="PWE56908.1"/>
    </source>
</evidence>
<feature type="chain" id="PRO_5015583045" evidence="2">
    <location>
        <begin position="23"/>
        <end position="95"/>
    </location>
</feature>
<dbReference type="AlphaFoldDB" id="A0A2U2DUC1"/>
<dbReference type="Proteomes" id="UP000245252">
    <property type="component" value="Unassembled WGS sequence"/>
</dbReference>
<dbReference type="OrthoDB" id="4047605at2"/>
<comment type="caution">
    <text evidence="3">The sequence shown here is derived from an EMBL/GenBank/DDBJ whole genome shotgun (WGS) entry which is preliminary data.</text>
</comment>
<protein>
    <submittedName>
        <fullName evidence="3">Uncharacterized protein</fullName>
    </submittedName>
</protein>
<organism evidence="3 4">
    <name type="scientific">Metarhizobium album</name>
    <dbReference type="NCBI Taxonomy" id="2182425"/>
    <lineage>
        <taxon>Bacteria</taxon>
        <taxon>Pseudomonadati</taxon>
        <taxon>Pseudomonadota</taxon>
        <taxon>Alphaproteobacteria</taxon>
        <taxon>Hyphomicrobiales</taxon>
        <taxon>Rhizobiaceae</taxon>
        <taxon>Metarhizobium</taxon>
    </lineage>
</organism>
<proteinExistence type="predicted"/>
<keyword evidence="2" id="KW-0732">Signal</keyword>
<evidence type="ECO:0000256" key="2">
    <source>
        <dbReference type="SAM" id="SignalP"/>
    </source>
</evidence>